<reference evidence="2" key="1">
    <citation type="submission" date="2016-10" db="EMBL/GenBank/DDBJ databases">
        <authorList>
            <person name="Varghese N."/>
            <person name="Submissions S."/>
        </authorList>
    </citation>
    <scope>NUCLEOTIDE SEQUENCE [LARGE SCALE GENOMIC DNA]</scope>
    <source>
        <strain evidence="2">CGMCC 1.7736</strain>
    </source>
</reference>
<sequence length="72" mass="7848">MLLRAALLVLGLVELLRPKQVVDFWMNLATTGDAEVRRWVYAAARFEGLCLVLWAVTRGRGGSDAEGDGASD</sequence>
<organism evidence="1 2">
    <name type="scientific">Halogeometricum rufum</name>
    <dbReference type="NCBI Taxonomy" id="553469"/>
    <lineage>
        <taxon>Archaea</taxon>
        <taxon>Methanobacteriati</taxon>
        <taxon>Methanobacteriota</taxon>
        <taxon>Stenosarchaea group</taxon>
        <taxon>Halobacteria</taxon>
        <taxon>Halobacteriales</taxon>
        <taxon>Haloferacaceae</taxon>
        <taxon>Halogeometricum</taxon>
    </lineage>
</organism>
<dbReference type="OrthoDB" id="260081at2157"/>
<evidence type="ECO:0000313" key="2">
    <source>
        <dbReference type="Proteomes" id="UP000198531"/>
    </source>
</evidence>
<dbReference type="STRING" id="553469.SAMN04487947_2530"/>
<dbReference type="RefSeq" id="WP_089808133.1">
    <property type="nucleotide sequence ID" value="NZ_FOYT01000002.1"/>
</dbReference>
<protein>
    <submittedName>
        <fullName evidence="1">Uncharacterized protein</fullName>
    </submittedName>
</protein>
<name>A0A1I6HUS9_9EURY</name>
<accession>A0A1I6HUS9</accession>
<dbReference type="EMBL" id="FOYT01000002">
    <property type="protein sequence ID" value="SFR58177.1"/>
    <property type="molecule type" value="Genomic_DNA"/>
</dbReference>
<proteinExistence type="predicted"/>
<gene>
    <name evidence="1" type="ORF">SAMN04487947_2530</name>
</gene>
<dbReference type="Proteomes" id="UP000198531">
    <property type="component" value="Unassembled WGS sequence"/>
</dbReference>
<dbReference type="AlphaFoldDB" id="A0A1I6HUS9"/>
<keyword evidence="2" id="KW-1185">Reference proteome</keyword>
<evidence type="ECO:0000313" key="1">
    <source>
        <dbReference type="EMBL" id="SFR58177.1"/>
    </source>
</evidence>